<protein>
    <recommendedName>
        <fullName evidence="3">3-oxoacyl-[acyl-carrier-protein] reductase</fullName>
    </recommendedName>
</protein>
<evidence type="ECO:0000313" key="1">
    <source>
        <dbReference type="EMBL" id="BCJ65327.1"/>
    </source>
</evidence>
<dbReference type="InterPro" id="IPR036291">
    <property type="entry name" value="NAD(P)-bd_dom_sf"/>
</dbReference>
<evidence type="ECO:0008006" key="3">
    <source>
        <dbReference type="Google" id="ProtNLM"/>
    </source>
</evidence>
<dbReference type="Proteomes" id="UP000680866">
    <property type="component" value="Chromosome"/>
</dbReference>
<dbReference type="SUPFAM" id="SSF51735">
    <property type="entry name" value="NAD(P)-binding Rossmann-fold domains"/>
    <property type="match status" value="1"/>
</dbReference>
<dbReference type="AlphaFoldDB" id="A0A810MVY1"/>
<evidence type="ECO:0000313" key="2">
    <source>
        <dbReference type="Proteomes" id="UP000680866"/>
    </source>
</evidence>
<proteinExistence type="predicted"/>
<organism evidence="1 2">
    <name type="scientific">Polymorphospora rubra</name>
    <dbReference type="NCBI Taxonomy" id="338584"/>
    <lineage>
        <taxon>Bacteria</taxon>
        <taxon>Bacillati</taxon>
        <taxon>Actinomycetota</taxon>
        <taxon>Actinomycetes</taxon>
        <taxon>Micromonosporales</taxon>
        <taxon>Micromonosporaceae</taxon>
        <taxon>Polymorphospora</taxon>
    </lineage>
</organism>
<gene>
    <name evidence="1" type="ORF">Prubr_23480</name>
</gene>
<keyword evidence="2" id="KW-1185">Reference proteome</keyword>
<dbReference type="KEGG" id="pry:Prubr_23480"/>
<dbReference type="Gene3D" id="3.40.50.720">
    <property type="entry name" value="NAD(P)-binding Rossmann-like Domain"/>
    <property type="match status" value="1"/>
</dbReference>
<dbReference type="Pfam" id="PF13561">
    <property type="entry name" value="adh_short_C2"/>
    <property type="match status" value="1"/>
</dbReference>
<accession>A0A810MVY1</accession>
<dbReference type="EMBL" id="AP023359">
    <property type="protein sequence ID" value="BCJ65327.1"/>
    <property type="molecule type" value="Genomic_DNA"/>
</dbReference>
<dbReference type="InterPro" id="IPR002347">
    <property type="entry name" value="SDR_fam"/>
</dbReference>
<sequence length="72" mass="7375">MTVNAVAPGFIETKMTAKMPLTLREAGRRMNSLAQGGLPVDVAETIAWFASPASGGVTGNVVRVCGQSLLGA</sequence>
<reference evidence="1" key="1">
    <citation type="submission" date="2020-08" db="EMBL/GenBank/DDBJ databases">
        <title>Whole genome shotgun sequence of Polymorphospora rubra NBRC 101157.</title>
        <authorList>
            <person name="Komaki H."/>
            <person name="Tamura T."/>
        </authorList>
    </citation>
    <scope>NUCLEOTIDE SEQUENCE</scope>
    <source>
        <strain evidence="1">NBRC 101157</strain>
    </source>
</reference>
<name>A0A810MVY1_9ACTN</name>